<feature type="domain" description="AMP-binding enzyme C-terminal" evidence="2">
    <location>
        <begin position="436"/>
        <end position="510"/>
    </location>
</feature>
<dbReference type="GO" id="GO:0016877">
    <property type="term" value="F:ligase activity, forming carbon-sulfur bonds"/>
    <property type="evidence" value="ECO:0007669"/>
    <property type="project" value="UniProtKB-ARBA"/>
</dbReference>
<gene>
    <name evidence="3" type="ORF">FJQ54_10805</name>
</gene>
<dbReference type="AlphaFoldDB" id="A0A501XJY9"/>
<dbReference type="Gene3D" id="3.30.300.30">
    <property type="match status" value="1"/>
</dbReference>
<dbReference type="InterPro" id="IPR045851">
    <property type="entry name" value="AMP-bd_C_sf"/>
</dbReference>
<reference evidence="3 4" key="1">
    <citation type="submission" date="2019-06" db="EMBL/GenBank/DDBJ databases">
        <authorList>
            <person name="Lee I."/>
            <person name="Jang G.I."/>
            <person name="Hwang C.Y."/>
        </authorList>
    </citation>
    <scope>NUCLEOTIDE SEQUENCE [LARGE SCALE GENOMIC DNA]</scope>
    <source>
        <strain evidence="3 4">PAMC 28131</strain>
    </source>
</reference>
<feature type="domain" description="AMP-dependent synthetase/ligase" evidence="1">
    <location>
        <begin position="40"/>
        <end position="380"/>
    </location>
</feature>
<dbReference type="InterPro" id="IPR042099">
    <property type="entry name" value="ANL_N_sf"/>
</dbReference>
<keyword evidence="4" id="KW-1185">Reference proteome</keyword>
<proteinExistence type="predicted"/>
<dbReference type="EMBL" id="VFSU01000026">
    <property type="protein sequence ID" value="TPE60487.1"/>
    <property type="molecule type" value="Genomic_DNA"/>
</dbReference>
<dbReference type="InterPro" id="IPR020845">
    <property type="entry name" value="AMP-binding_CS"/>
</dbReference>
<comment type="caution">
    <text evidence="3">The sequence shown here is derived from an EMBL/GenBank/DDBJ whole genome shotgun (WGS) entry which is preliminary data.</text>
</comment>
<dbReference type="OrthoDB" id="9803968at2"/>
<name>A0A501XJY9_9SPHN</name>
<dbReference type="InterPro" id="IPR000873">
    <property type="entry name" value="AMP-dep_synth/lig_dom"/>
</dbReference>
<evidence type="ECO:0000313" key="4">
    <source>
        <dbReference type="Proteomes" id="UP000319897"/>
    </source>
</evidence>
<dbReference type="Pfam" id="PF00501">
    <property type="entry name" value="AMP-binding"/>
    <property type="match status" value="1"/>
</dbReference>
<dbReference type="InterPro" id="IPR050237">
    <property type="entry name" value="ATP-dep_AMP-bd_enzyme"/>
</dbReference>
<evidence type="ECO:0000259" key="2">
    <source>
        <dbReference type="Pfam" id="PF13193"/>
    </source>
</evidence>
<sequence>MEMPPLLFVKRDPTLTKGEIHGEPGLIGSTFNALPEILAAHGRHRPERPALQQGGICWTWGEFAARIDSVAALLAERGVQPGDRVALLSGNRMDAYAVAFGALRAGAVIAPLSPMLSPPQLAAVLADCAAALLFVDPLLLPLAEAAGAAGIIPLPLDLPTAPAGFTPPLSGGTDPATLIYSSGTTGEPKGILHDHRARMDQAAGLAAEFRIDDRARTLLATPLHTNGTWMMALPTLASGGCCLLMERFTPDAAAALLADEAATHMFAVPTMLQAMLQPLGAATAGFPAMEMVVSAGSALSLALKARLSPLLGGKLAELYGLTEGVATILKPHDMATHADSVGRPGCGVEIEIVGEDGQLLPPGETGEIVGRSAGLMRGYYGRPEATQAILWHDARGRAFLRTGDMGHFDSTGFLHIVDRKKDMIISGGLNIFSADLEEVVRGHASVAEVAVIGLADAKWGETPVAVVVPARAEASAEAIAAFANATLAKHQRLSRVILRAEPLPRNLLGKVLKRQLREEYGG</sequence>
<evidence type="ECO:0000313" key="3">
    <source>
        <dbReference type="EMBL" id="TPE60487.1"/>
    </source>
</evidence>
<organism evidence="3 4">
    <name type="scientific">Sandaracinobacter neustonicus</name>
    <dbReference type="NCBI Taxonomy" id="1715348"/>
    <lineage>
        <taxon>Bacteria</taxon>
        <taxon>Pseudomonadati</taxon>
        <taxon>Pseudomonadota</taxon>
        <taxon>Alphaproteobacteria</taxon>
        <taxon>Sphingomonadales</taxon>
        <taxon>Sphingosinicellaceae</taxon>
        <taxon>Sandaracinobacter</taxon>
    </lineage>
</organism>
<dbReference type="PANTHER" id="PTHR43767">
    <property type="entry name" value="LONG-CHAIN-FATTY-ACID--COA LIGASE"/>
    <property type="match status" value="1"/>
</dbReference>
<accession>A0A501XJY9</accession>
<dbReference type="InterPro" id="IPR025110">
    <property type="entry name" value="AMP-bd_C"/>
</dbReference>
<dbReference type="SUPFAM" id="SSF56801">
    <property type="entry name" value="Acetyl-CoA synthetase-like"/>
    <property type="match status" value="1"/>
</dbReference>
<protein>
    <submittedName>
        <fullName evidence="3">Long-chain fatty acid--CoA ligase</fullName>
    </submittedName>
</protein>
<dbReference type="PROSITE" id="PS00455">
    <property type="entry name" value="AMP_BINDING"/>
    <property type="match status" value="1"/>
</dbReference>
<dbReference type="PANTHER" id="PTHR43767:SF7">
    <property type="entry name" value="MEDIUM_LONG-CHAIN-FATTY-ACID--COA LIGASE FADD8"/>
    <property type="match status" value="1"/>
</dbReference>
<dbReference type="Pfam" id="PF13193">
    <property type="entry name" value="AMP-binding_C"/>
    <property type="match status" value="1"/>
</dbReference>
<evidence type="ECO:0000259" key="1">
    <source>
        <dbReference type="Pfam" id="PF00501"/>
    </source>
</evidence>
<keyword evidence="3" id="KW-0436">Ligase</keyword>
<dbReference type="Gene3D" id="3.40.50.12780">
    <property type="entry name" value="N-terminal domain of ligase-like"/>
    <property type="match status" value="1"/>
</dbReference>
<dbReference type="Proteomes" id="UP000319897">
    <property type="component" value="Unassembled WGS sequence"/>
</dbReference>